<keyword evidence="6" id="KW-1133">Transmembrane helix</keyword>
<dbReference type="PANTHER" id="PTHR15642:SF3">
    <property type="entry name" value="CYTOCHROME C OXIDASE ASSEMBLY FACTOR 3 HOMOLOG, MITOCHONDRIAL"/>
    <property type="match status" value="1"/>
</dbReference>
<evidence type="ECO:0000256" key="2">
    <source>
        <dbReference type="ARBA" id="ARBA00004304"/>
    </source>
</evidence>
<dbReference type="PANTHER" id="PTHR15642">
    <property type="entry name" value="CYTOCHROME C OXIDASE ASSEMBLY FACTOR 3, MITOCHONDRIAL"/>
    <property type="match status" value="1"/>
</dbReference>
<keyword evidence="7 9" id="KW-0496">Mitochondrion</keyword>
<comment type="subunit">
    <text evidence="4 9">Component of 250-400 kDa complexes called cytochrome oxidase assembly intermediates or COA complexes.</text>
</comment>
<comment type="subcellular location">
    <subcellularLocation>
        <location evidence="2">Mitochondrion membrane</location>
        <topology evidence="2">Single-pass membrane protein</topology>
    </subcellularLocation>
</comment>
<evidence type="ECO:0000256" key="8">
    <source>
        <dbReference type="ARBA" id="ARBA00023136"/>
    </source>
</evidence>
<feature type="domain" description="Cytochrome c oxidase assembly factor 3 mitochondrial coiled-coil" evidence="11">
    <location>
        <begin position="76"/>
        <end position="116"/>
    </location>
</feature>
<dbReference type="GO" id="GO:0005743">
    <property type="term" value="C:mitochondrial inner membrane"/>
    <property type="evidence" value="ECO:0007669"/>
    <property type="project" value="UniProtKB-UniRule"/>
</dbReference>
<comment type="function">
    <text evidence="1 9">Required for assembly of cytochrome c oxidase (complex IV).</text>
</comment>
<evidence type="ECO:0000313" key="13">
    <source>
        <dbReference type="Proteomes" id="UP000800082"/>
    </source>
</evidence>
<organism evidence="12 13">
    <name type="scientific">Didymella exigua CBS 183.55</name>
    <dbReference type="NCBI Taxonomy" id="1150837"/>
    <lineage>
        <taxon>Eukaryota</taxon>
        <taxon>Fungi</taxon>
        <taxon>Dikarya</taxon>
        <taxon>Ascomycota</taxon>
        <taxon>Pezizomycotina</taxon>
        <taxon>Dothideomycetes</taxon>
        <taxon>Pleosporomycetidae</taxon>
        <taxon>Pleosporales</taxon>
        <taxon>Pleosporineae</taxon>
        <taxon>Didymellaceae</taxon>
        <taxon>Didymella</taxon>
    </lineage>
</organism>
<dbReference type="GeneID" id="54346665"/>
<evidence type="ECO:0000256" key="10">
    <source>
        <dbReference type="SAM" id="MobiDB-lite"/>
    </source>
</evidence>
<evidence type="ECO:0000256" key="1">
    <source>
        <dbReference type="ARBA" id="ARBA00003064"/>
    </source>
</evidence>
<dbReference type="RefSeq" id="XP_033452614.1">
    <property type="nucleotide sequence ID" value="XM_033589018.1"/>
</dbReference>
<evidence type="ECO:0000256" key="3">
    <source>
        <dbReference type="ARBA" id="ARBA00007035"/>
    </source>
</evidence>
<dbReference type="EMBL" id="ML978959">
    <property type="protein sequence ID" value="KAF1932366.1"/>
    <property type="molecule type" value="Genomic_DNA"/>
</dbReference>
<evidence type="ECO:0000256" key="9">
    <source>
        <dbReference type="RuleBase" id="RU367056"/>
    </source>
</evidence>
<feature type="region of interest" description="Disordered" evidence="10">
    <location>
        <begin position="23"/>
        <end position="48"/>
    </location>
</feature>
<gene>
    <name evidence="12" type="ORF">M421DRAFT_290056</name>
</gene>
<dbReference type="AlphaFoldDB" id="A0A6A5S1K0"/>
<accession>A0A6A5S1K0</accession>
<reference evidence="12" key="1">
    <citation type="journal article" date="2020" name="Stud. Mycol.">
        <title>101 Dothideomycetes genomes: a test case for predicting lifestyles and emergence of pathogens.</title>
        <authorList>
            <person name="Haridas S."/>
            <person name="Albert R."/>
            <person name="Binder M."/>
            <person name="Bloem J."/>
            <person name="Labutti K."/>
            <person name="Salamov A."/>
            <person name="Andreopoulos B."/>
            <person name="Baker S."/>
            <person name="Barry K."/>
            <person name="Bills G."/>
            <person name="Bluhm B."/>
            <person name="Cannon C."/>
            <person name="Castanera R."/>
            <person name="Culley D."/>
            <person name="Daum C."/>
            <person name="Ezra D."/>
            <person name="Gonzalez J."/>
            <person name="Henrissat B."/>
            <person name="Kuo A."/>
            <person name="Liang C."/>
            <person name="Lipzen A."/>
            <person name="Lutzoni F."/>
            <person name="Magnuson J."/>
            <person name="Mondo S."/>
            <person name="Nolan M."/>
            <person name="Ohm R."/>
            <person name="Pangilinan J."/>
            <person name="Park H.-J."/>
            <person name="Ramirez L."/>
            <person name="Alfaro M."/>
            <person name="Sun H."/>
            <person name="Tritt A."/>
            <person name="Yoshinaga Y."/>
            <person name="Zwiers L.-H."/>
            <person name="Turgeon B."/>
            <person name="Goodwin S."/>
            <person name="Spatafora J."/>
            <person name="Crous P."/>
            <person name="Grigoriev I."/>
        </authorList>
    </citation>
    <scope>NUCLEOTIDE SEQUENCE</scope>
    <source>
        <strain evidence="12">CBS 183.55</strain>
    </source>
</reference>
<keyword evidence="8" id="KW-0472">Membrane</keyword>
<name>A0A6A5S1K0_9PLEO</name>
<dbReference type="GO" id="GO:0033617">
    <property type="term" value="P:mitochondrial respiratory chain complex IV assembly"/>
    <property type="evidence" value="ECO:0007669"/>
    <property type="project" value="UniProtKB-UniRule"/>
</dbReference>
<dbReference type="Pfam" id="PF09813">
    <property type="entry name" value="Coa3_cc"/>
    <property type="match status" value="1"/>
</dbReference>
<dbReference type="OrthoDB" id="10018333at2759"/>
<evidence type="ECO:0000256" key="6">
    <source>
        <dbReference type="ARBA" id="ARBA00022989"/>
    </source>
</evidence>
<keyword evidence="9" id="KW-0999">Mitochondrion inner membrane</keyword>
<dbReference type="InterPro" id="IPR041752">
    <property type="entry name" value="Coa3"/>
</dbReference>
<dbReference type="InterPro" id="IPR018628">
    <property type="entry name" value="Coa3_CC"/>
</dbReference>
<dbReference type="Proteomes" id="UP000800082">
    <property type="component" value="Unassembled WGS sequence"/>
</dbReference>
<sequence>MLTTGLGLRSDDGWLQIDAAGRKAGAKQTMRKGPLTTEANRQHSPQDRRRLHHAIMGYKPFQSTYYDARMRASPALLRARAPYLLKNTITGFAICSLVIGIYTYTLNAISQDEFEDVIVPDEPIVRSQQPAGTTAAVQQAVAARK</sequence>
<comment type="similarity">
    <text evidence="3 9">Belongs to the COA3 family.</text>
</comment>
<proteinExistence type="inferred from homology"/>
<evidence type="ECO:0000256" key="5">
    <source>
        <dbReference type="ARBA" id="ARBA00022692"/>
    </source>
</evidence>
<evidence type="ECO:0000256" key="7">
    <source>
        <dbReference type="ARBA" id="ARBA00023128"/>
    </source>
</evidence>
<evidence type="ECO:0000313" key="12">
    <source>
        <dbReference type="EMBL" id="KAF1932366.1"/>
    </source>
</evidence>
<protein>
    <recommendedName>
        <fullName evidence="9">Cytochrome c oxidase assembly factor 3</fullName>
    </recommendedName>
</protein>
<keyword evidence="13" id="KW-1185">Reference proteome</keyword>
<evidence type="ECO:0000259" key="11">
    <source>
        <dbReference type="Pfam" id="PF09813"/>
    </source>
</evidence>
<keyword evidence="5" id="KW-0812">Transmembrane</keyword>
<evidence type="ECO:0000256" key="4">
    <source>
        <dbReference type="ARBA" id="ARBA00011351"/>
    </source>
</evidence>